<dbReference type="Pfam" id="PF13384">
    <property type="entry name" value="HTH_23"/>
    <property type="match status" value="1"/>
</dbReference>
<dbReference type="InterPro" id="IPR036388">
    <property type="entry name" value="WH-like_DNA-bd_sf"/>
</dbReference>
<dbReference type="PRINTS" id="PR00379">
    <property type="entry name" value="INTEIN"/>
</dbReference>
<keyword evidence="2" id="KW-1185">Reference proteome</keyword>
<reference evidence="1" key="1">
    <citation type="submission" date="2016-10" db="EMBL/GenBank/DDBJ databases">
        <title>Draft Genome Sequence of Nocardioides luteus Strain BAFB, an Alkane-Degrading Bacterium Isolated from JP-7 Polluted Soil.</title>
        <authorList>
            <person name="Brown L."/>
            <person name="Ruiz O.N."/>
            <person name="Gunasekera T."/>
        </authorList>
    </citation>
    <scope>NUCLEOTIDE SEQUENCE [LARGE SCALE GENOMIC DNA]</scope>
    <source>
        <strain evidence="1">BAFB</strain>
    </source>
</reference>
<dbReference type="EMBL" id="JZDQ02000020">
    <property type="protein sequence ID" value="OIJ25881.1"/>
    <property type="molecule type" value="Genomic_DNA"/>
</dbReference>
<accession>A0A1J4N5Y6</accession>
<name>A0A1J4N5Y6_9ACTN</name>
<evidence type="ECO:0000313" key="1">
    <source>
        <dbReference type="EMBL" id="OIJ25881.1"/>
    </source>
</evidence>
<dbReference type="Gene3D" id="1.10.10.10">
    <property type="entry name" value="Winged helix-like DNA-binding domain superfamily/Winged helix DNA-binding domain"/>
    <property type="match status" value="1"/>
</dbReference>
<dbReference type="InterPro" id="IPR006142">
    <property type="entry name" value="INTEIN"/>
</dbReference>
<sequence>MYTARVRADALALLRQGDSLSAVARATGVARSTIREWRDCEPRNRPGACPRCDALPIDQEAYAALLGFYLGDGHIARAARYYFIRISCDLAHPRVIDDVVDLLGRIRPGSNVFIVRKPGCVDVQLNWQHLPCLFPQHGPGRKHERKIVLEPWQQDIVSAHPGPFLRGLFHSDGCRVANWATRIVAGKKKRYEYGRWQFVNHSDDIRDLCTWALDLVGIPWRQSSWKTISVSRREAVAALDALIGPKT</sequence>
<dbReference type="AlphaFoldDB" id="A0A1J4N5Y6"/>
<dbReference type="GO" id="GO:0016539">
    <property type="term" value="P:intein-mediated protein splicing"/>
    <property type="evidence" value="ECO:0007669"/>
    <property type="project" value="InterPro"/>
</dbReference>
<evidence type="ECO:0000313" key="2">
    <source>
        <dbReference type="Proteomes" id="UP000033772"/>
    </source>
</evidence>
<gene>
    <name evidence="1" type="ORF">UG56_014950</name>
</gene>
<dbReference type="Proteomes" id="UP000033772">
    <property type="component" value="Unassembled WGS sequence"/>
</dbReference>
<comment type="caution">
    <text evidence="1">The sequence shown here is derived from an EMBL/GenBank/DDBJ whole genome shotgun (WGS) entry which is preliminary data.</text>
</comment>
<proteinExistence type="predicted"/>
<protein>
    <submittedName>
        <fullName evidence="1">Transcriptional regulator</fullName>
    </submittedName>
</protein>
<dbReference type="OrthoDB" id="3366805at2"/>
<dbReference type="Gene3D" id="3.10.28.10">
    <property type="entry name" value="Homing endonucleases"/>
    <property type="match status" value="1"/>
</dbReference>
<organism evidence="1 2">
    <name type="scientific">Nocardioides luteus</name>
    <dbReference type="NCBI Taxonomy" id="1844"/>
    <lineage>
        <taxon>Bacteria</taxon>
        <taxon>Bacillati</taxon>
        <taxon>Actinomycetota</taxon>
        <taxon>Actinomycetes</taxon>
        <taxon>Propionibacteriales</taxon>
        <taxon>Nocardioidaceae</taxon>
        <taxon>Nocardioides</taxon>
    </lineage>
</organism>
<dbReference type="RefSeq" id="WP_045549088.1">
    <property type="nucleotide sequence ID" value="NZ_JZDQ02000020.1"/>
</dbReference>
<dbReference type="InterPro" id="IPR027434">
    <property type="entry name" value="Homing_endonucl"/>
</dbReference>